<accession>A0AAW1JUX4</accession>
<organism evidence="2 3">
    <name type="scientific">Popillia japonica</name>
    <name type="common">Japanese beetle</name>
    <dbReference type="NCBI Taxonomy" id="7064"/>
    <lineage>
        <taxon>Eukaryota</taxon>
        <taxon>Metazoa</taxon>
        <taxon>Ecdysozoa</taxon>
        <taxon>Arthropoda</taxon>
        <taxon>Hexapoda</taxon>
        <taxon>Insecta</taxon>
        <taxon>Pterygota</taxon>
        <taxon>Neoptera</taxon>
        <taxon>Endopterygota</taxon>
        <taxon>Coleoptera</taxon>
        <taxon>Polyphaga</taxon>
        <taxon>Scarabaeiformia</taxon>
        <taxon>Scarabaeidae</taxon>
        <taxon>Rutelinae</taxon>
        <taxon>Popillia</taxon>
    </lineage>
</organism>
<evidence type="ECO:0000313" key="3">
    <source>
        <dbReference type="Proteomes" id="UP001458880"/>
    </source>
</evidence>
<proteinExistence type="predicted"/>
<dbReference type="AlphaFoldDB" id="A0AAW1JUX4"/>
<sequence length="95" mass="11435">MDRLKNQQSEEQLGYKLSTKTRAGSSVSERRGKNYALWQVTVSERWTWTEACDFGQKYSGTDLRQMDKERKRERKERGGRQRRGCSIRRQRRKTF</sequence>
<feature type="compositionally biased region" description="Basic and acidic residues" evidence="1">
    <location>
        <begin position="64"/>
        <end position="79"/>
    </location>
</feature>
<protein>
    <submittedName>
        <fullName evidence="2">Uncharacterized protein</fullName>
    </submittedName>
</protein>
<feature type="region of interest" description="Disordered" evidence="1">
    <location>
        <begin position="1"/>
        <end position="30"/>
    </location>
</feature>
<reference evidence="2 3" key="1">
    <citation type="journal article" date="2024" name="BMC Genomics">
        <title>De novo assembly and annotation of Popillia japonica's genome with initial clues to its potential as an invasive pest.</title>
        <authorList>
            <person name="Cucini C."/>
            <person name="Boschi S."/>
            <person name="Funari R."/>
            <person name="Cardaioli E."/>
            <person name="Iannotti N."/>
            <person name="Marturano G."/>
            <person name="Paoli F."/>
            <person name="Bruttini M."/>
            <person name="Carapelli A."/>
            <person name="Frati F."/>
            <person name="Nardi F."/>
        </authorList>
    </citation>
    <scope>NUCLEOTIDE SEQUENCE [LARGE SCALE GENOMIC DNA]</scope>
    <source>
        <strain evidence="2">DMR45628</strain>
    </source>
</reference>
<dbReference type="EMBL" id="JASPKY010000340">
    <property type="protein sequence ID" value="KAK9707913.1"/>
    <property type="molecule type" value="Genomic_DNA"/>
</dbReference>
<evidence type="ECO:0000256" key="1">
    <source>
        <dbReference type="SAM" id="MobiDB-lite"/>
    </source>
</evidence>
<feature type="compositionally biased region" description="Polar residues" evidence="1">
    <location>
        <begin position="1"/>
        <end position="11"/>
    </location>
</feature>
<feature type="region of interest" description="Disordered" evidence="1">
    <location>
        <begin position="63"/>
        <end position="95"/>
    </location>
</feature>
<evidence type="ECO:0000313" key="2">
    <source>
        <dbReference type="EMBL" id="KAK9707913.1"/>
    </source>
</evidence>
<feature type="compositionally biased region" description="Polar residues" evidence="1">
    <location>
        <begin position="18"/>
        <end position="27"/>
    </location>
</feature>
<comment type="caution">
    <text evidence="2">The sequence shown here is derived from an EMBL/GenBank/DDBJ whole genome shotgun (WGS) entry which is preliminary data.</text>
</comment>
<gene>
    <name evidence="2" type="ORF">QE152_g27548</name>
</gene>
<keyword evidence="3" id="KW-1185">Reference proteome</keyword>
<feature type="compositionally biased region" description="Basic residues" evidence="1">
    <location>
        <begin position="80"/>
        <end position="95"/>
    </location>
</feature>
<name>A0AAW1JUX4_POPJA</name>
<dbReference type="Proteomes" id="UP001458880">
    <property type="component" value="Unassembled WGS sequence"/>
</dbReference>